<evidence type="ECO:0000256" key="2">
    <source>
        <dbReference type="ARBA" id="ARBA00005992"/>
    </source>
</evidence>
<evidence type="ECO:0000256" key="3">
    <source>
        <dbReference type="ARBA" id="ARBA00022679"/>
    </source>
</evidence>
<dbReference type="PROSITE" id="PS52029">
    <property type="entry name" value="LD_TPASE"/>
    <property type="match status" value="1"/>
</dbReference>
<dbReference type="RefSeq" id="WP_238185411.1">
    <property type="nucleotide sequence ID" value="NZ_BPRB01000405.1"/>
</dbReference>
<proteinExistence type="inferred from homology"/>
<dbReference type="PANTHER" id="PTHR36699">
    <property type="entry name" value="LD-TRANSPEPTIDASE"/>
    <property type="match status" value="1"/>
</dbReference>
<comment type="pathway">
    <text evidence="1 7">Cell wall biogenesis; peptidoglycan biosynthesis.</text>
</comment>
<dbReference type="CDD" id="cd16913">
    <property type="entry name" value="YkuD_like"/>
    <property type="match status" value="1"/>
</dbReference>
<dbReference type="Pfam" id="PF03734">
    <property type="entry name" value="YkuD"/>
    <property type="match status" value="1"/>
</dbReference>
<comment type="similarity">
    <text evidence="2">Belongs to the YkuD family.</text>
</comment>
<reference evidence="10" key="2">
    <citation type="submission" date="2021-08" db="EMBL/GenBank/DDBJ databases">
        <authorList>
            <person name="Tani A."/>
            <person name="Ola A."/>
            <person name="Ogura Y."/>
            <person name="Katsura K."/>
            <person name="Hayashi T."/>
        </authorList>
    </citation>
    <scope>NUCLEOTIDE SEQUENCE</scope>
    <source>
        <strain evidence="10">DSM 23632</strain>
    </source>
</reference>
<dbReference type="SUPFAM" id="SSF141523">
    <property type="entry name" value="L,D-transpeptidase catalytic domain-like"/>
    <property type="match status" value="1"/>
</dbReference>
<reference evidence="10" key="1">
    <citation type="journal article" date="2021" name="Front. Microbiol.">
        <title>Comprehensive Comparative Genomics and Phenotyping of Methylobacterium Species.</title>
        <authorList>
            <person name="Alessa O."/>
            <person name="Ogura Y."/>
            <person name="Fujitani Y."/>
            <person name="Takami H."/>
            <person name="Hayashi T."/>
            <person name="Sahin N."/>
            <person name="Tani A."/>
        </authorList>
    </citation>
    <scope>NUCLEOTIDE SEQUENCE</scope>
    <source>
        <strain evidence="10">DSM 23632</strain>
    </source>
</reference>
<evidence type="ECO:0000256" key="7">
    <source>
        <dbReference type="PROSITE-ProRule" id="PRU01373"/>
    </source>
</evidence>
<evidence type="ECO:0000256" key="6">
    <source>
        <dbReference type="ARBA" id="ARBA00023316"/>
    </source>
</evidence>
<dbReference type="InterPro" id="IPR005490">
    <property type="entry name" value="LD_TPept_cat_dom"/>
</dbReference>
<dbReference type="InterPro" id="IPR038063">
    <property type="entry name" value="Transpep_catalytic_dom"/>
</dbReference>
<feature type="chain" id="PRO_5045440073" description="L,D-TPase catalytic domain-containing protein" evidence="8">
    <location>
        <begin position="27"/>
        <end position="393"/>
    </location>
</feature>
<organism evidence="10 11">
    <name type="scientific">Methylobacterium trifolii</name>
    <dbReference type="NCBI Taxonomy" id="1003092"/>
    <lineage>
        <taxon>Bacteria</taxon>
        <taxon>Pseudomonadati</taxon>
        <taxon>Pseudomonadota</taxon>
        <taxon>Alphaproteobacteria</taxon>
        <taxon>Hyphomicrobiales</taxon>
        <taxon>Methylobacteriaceae</taxon>
        <taxon>Methylobacterium</taxon>
    </lineage>
</organism>
<dbReference type="Proteomes" id="UP001055057">
    <property type="component" value="Unassembled WGS sequence"/>
</dbReference>
<keyword evidence="6 7" id="KW-0961">Cell wall biogenesis/degradation</keyword>
<evidence type="ECO:0000256" key="4">
    <source>
        <dbReference type="ARBA" id="ARBA00022960"/>
    </source>
</evidence>
<name>A0ABQ4U5Q0_9HYPH</name>
<evidence type="ECO:0000259" key="9">
    <source>
        <dbReference type="PROSITE" id="PS52029"/>
    </source>
</evidence>
<evidence type="ECO:0000256" key="1">
    <source>
        <dbReference type="ARBA" id="ARBA00004752"/>
    </source>
</evidence>
<keyword evidence="3" id="KW-0808">Transferase</keyword>
<evidence type="ECO:0000313" key="10">
    <source>
        <dbReference type="EMBL" id="GJE62774.1"/>
    </source>
</evidence>
<evidence type="ECO:0000256" key="8">
    <source>
        <dbReference type="SAM" id="SignalP"/>
    </source>
</evidence>
<dbReference type="EMBL" id="BPRB01000405">
    <property type="protein sequence ID" value="GJE62774.1"/>
    <property type="molecule type" value="Genomic_DNA"/>
</dbReference>
<evidence type="ECO:0000256" key="5">
    <source>
        <dbReference type="ARBA" id="ARBA00022984"/>
    </source>
</evidence>
<feature type="active site" description="Proton donor/acceptor" evidence="7">
    <location>
        <position position="146"/>
    </location>
</feature>
<evidence type="ECO:0000313" key="11">
    <source>
        <dbReference type="Proteomes" id="UP001055057"/>
    </source>
</evidence>
<sequence length="393" mass="41841">MPRPTPSALLGLACLALLLASGGARAQNAKAEAPIPAATLALMAAKGTTASAPVLFRAYKKESEIEVWKKGPAGRFVLVKTFPICRWSGQLGPKRKTGDRQTPEGFYTVPRRQMNPNSSYYLSFDVGYPNAYDRAHGGTGSAVMVHGVCSSMGCFAMTDQTVGEIYAIARDALNGGQAAFQFQSYPFRMSAENMARHRTDPNIAFWRDLKVGSDRFEATGEELQVGVEGGRYVFAPSKDPTREAAVATRRAGEEARVAALVEDGAAAVRTTYSDGGQHAFWAALLARGVPLGDVSRPEALAYAGQEVVLIPARRRPAPVPEAVWAAWIAPGSGLSAIRRAAFVPPYERPHDRFGPLATAYADSLPAILRASLSGRVAAPGLPAIGPLAFAQKP</sequence>
<feature type="signal peptide" evidence="8">
    <location>
        <begin position="1"/>
        <end position="26"/>
    </location>
</feature>
<keyword evidence="4 7" id="KW-0133">Cell shape</keyword>
<feature type="active site" description="Nucleophile" evidence="7">
    <location>
        <position position="154"/>
    </location>
</feature>
<dbReference type="PANTHER" id="PTHR36699:SF1">
    <property type="entry name" value="L,D-TRANSPEPTIDASE YAFK-RELATED"/>
    <property type="match status" value="1"/>
</dbReference>
<comment type="caution">
    <text evidence="10">The sequence shown here is derived from an EMBL/GenBank/DDBJ whole genome shotgun (WGS) entry which is preliminary data.</text>
</comment>
<accession>A0ABQ4U5Q0</accession>
<gene>
    <name evidence="10" type="ORF">MPOCJGCO_4910</name>
</gene>
<feature type="domain" description="L,D-TPase catalytic" evidence="9">
    <location>
        <begin position="54"/>
        <end position="181"/>
    </location>
</feature>
<keyword evidence="8" id="KW-0732">Signal</keyword>
<keyword evidence="5 7" id="KW-0573">Peptidoglycan synthesis</keyword>
<protein>
    <recommendedName>
        <fullName evidence="9">L,D-TPase catalytic domain-containing protein</fullName>
    </recommendedName>
</protein>
<keyword evidence="11" id="KW-1185">Reference proteome</keyword>